<organism evidence="2 3">
    <name type="scientific">Galemys pyrenaicus</name>
    <name type="common">Iberian desman</name>
    <name type="synonym">Pyrenean desman</name>
    <dbReference type="NCBI Taxonomy" id="202257"/>
    <lineage>
        <taxon>Eukaryota</taxon>
        <taxon>Metazoa</taxon>
        <taxon>Chordata</taxon>
        <taxon>Craniata</taxon>
        <taxon>Vertebrata</taxon>
        <taxon>Euteleostomi</taxon>
        <taxon>Mammalia</taxon>
        <taxon>Eutheria</taxon>
        <taxon>Laurasiatheria</taxon>
        <taxon>Eulipotyphla</taxon>
        <taxon>Talpidae</taxon>
        <taxon>Galemys</taxon>
    </lineage>
</organism>
<feature type="non-terminal residue" evidence="2">
    <location>
        <position position="80"/>
    </location>
</feature>
<dbReference type="OrthoDB" id="9827827at2759"/>
<evidence type="ECO:0000259" key="1">
    <source>
        <dbReference type="Pfam" id="PF00021"/>
    </source>
</evidence>
<proteinExistence type="predicted"/>
<evidence type="ECO:0000313" key="2">
    <source>
        <dbReference type="EMBL" id="KAG8522333.1"/>
    </source>
</evidence>
<sequence>AASLICATCHLFIPKDRCRLGLGVCVAQKDEKCMLLQISQSNVLLLSYMVCQKFCRNLTLKYNNRTYIHQCCQDDFCNLE</sequence>
<dbReference type="InterPro" id="IPR016054">
    <property type="entry name" value="LY6_UPA_recep-like"/>
</dbReference>
<dbReference type="Proteomes" id="UP000700334">
    <property type="component" value="Unassembled WGS sequence"/>
</dbReference>
<feature type="domain" description="UPAR/Ly6" evidence="1">
    <location>
        <begin position="3"/>
        <end position="78"/>
    </location>
</feature>
<gene>
    <name evidence="2" type="ORF">J0S82_007941</name>
</gene>
<comment type="caution">
    <text evidence="2">The sequence shown here is derived from an EMBL/GenBank/DDBJ whole genome shotgun (WGS) entry which is preliminary data.</text>
</comment>
<feature type="non-terminal residue" evidence="2">
    <location>
        <position position="1"/>
    </location>
</feature>
<evidence type="ECO:0000313" key="3">
    <source>
        <dbReference type="Proteomes" id="UP000700334"/>
    </source>
</evidence>
<accession>A0A8J6AJV9</accession>
<dbReference type="EMBL" id="JAGFMF010011443">
    <property type="protein sequence ID" value="KAG8522333.1"/>
    <property type="molecule type" value="Genomic_DNA"/>
</dbReference>
<dbReference type="CDD" id="cd23579">
    <property type="entry name" value="TFP_LU_ECD_PATE3"/>
    <property type="match status" value="1"/>
</dbReference>
<dbReference type="AlphaFoldDB" id="A0A8J6AJV9"/>
<name>A0A8J6AJV9_GALPY</name>
<protein>
    <submittedName>
        <fullName evidence="2">Prostate and testis expressed protein 3</fullName>
    </submittedName>
</protein>
<dbReference type="Pfam" id="PF00021">
    <property type="entry name" value="UPAR_LY6"/>
    <property type="match status" value="1"/>
</dbReference>
<reference evidence="2" key="1">
    <citation type="journal article" date="2021" name="Evol. Appl.">
        <title>The genome of the Pyrenean desman and the effects of bottlenecks and inbreeding on the genomic landscape of an endangered species.</title>
        <authorList>
            <person name="Escoda L."/>
            <person name="Castresana J."/>
        </authorList>
    </citation>
    <scope>NUCLEOTIDE SEQUENCE</scope>
    <source>
        <strain evidence="2">IBE-C5619</strain>
    </source>
</reference>
<keyword evidence="3" id="KW-1185">Reference proteome</keyword>